<feature type="domain" description="RWD" evidence="6">
    <location>
        <begin position="9"/>
        <end position="107"/>
    </location>
</feature>
<dbReference type="AlphaFoldDB" id="A0AAJ7RG17"/>
<dbReference type="RefSeq" id="XP_024939736.1">
    <property type="nucleotide sequence ID" value="XM_025083968.1"/>
</dbReference>
<gene>
    <name evidence="8 9 10 11" type="primary">LOC107266905</name>
</gene>
<dbReference type="PANTHER" id="PTHR40237">
    <property type="entry name" value="LD44813P"/>
    <property type="match status" value="1"/>
</dbReference>
<dbReference type="KEGG" id="ccin:107266905"/>
<organism evidence="7 11">
    <name type="scientific">Cephus cinctus</name>
    <name type="common">Wheat stem sawfly</name>
    <dbReference type="NCBI Taxonomy" id="211228"/>
    <lineage>
        <taxon>Eukaryota</taxon>
        <taxon>Metazoa</taxon>
        <taxon>Ecdysozoa</taxon>
        <taxon>Arthropoda</taxon>
        <taxon>Hexapoda</taxon>
        <taxon>Insecta</taxon>
        <taxon>Pterygota</taxon>
        <taxon>Neoptera</taxon>
        <taxon>Endopterygota</taxon>
        <taxon>Hymenoptera</taxon>
        <taxon>Cephoidea</taxon>
        <taxon>Cephidae</taxon>
        <taxon>Cephus</taxon>
    </lineage>
</organism>
<accession>A0AAJ7RG17</accession>
<keyword evidence="2 4" id="KW-0863">Zinc-finger</keyword>
<evidence type="ECO:0000313" key="8">
    <source>
        <dbReference type="RefSeq" id="XP_015593406.1"/>
    </source>
</evidence>
<feature type="domain" description="RING-type" evidence="5">
    <location>
        <begin position="231"/>
        <end position="288"/>
    </location>
</feature>
<dbReference type="PANTHER" id="PTHR40237:SF1">
    <property type="entry name" value="LD44813P"/>
    <property type="match status" value="1"/>
</dbReference>
<dbReference type="GO" id="GO:0008270">
    <property type="term" value="F:zinc ion binding"/>
    <property type="evidence" value="ECO:0007669"/>
    <property type="project" value="UniProtKB-KW"/>
</dbReference>
<evidence type="ECO:0000256" key="1">
    <source>
        <dbReference type="ARBA" id="ARBA00022723"/>
    </source>
</evidence>
<dbReference type="InterPro" id="IPR006575">
    <property type="entry name" value="RWD_dom"/>
</dbReference>
<dbReference type="GO" id="GO:0005634">
    <property type="term" value="C:nucleus"/>
    <property type="evidence" value="ECO:0007669"/>
    <property type="project" value="UniProtKB-ARBA"/>
</dbReference>
<keyword evidence="3" id="KW-0862">Zinc</keyword>
<dbReference type="Gene3D" id="3.10.110.10">
    <property type="entry name" value="Ubiquitin Conjugating Enzyme"/>
    <property type="match status" value="1"/>
</dbReference>
<proteinExistence type="predicted"/>
<dbReference type="InterPro" id="IPR016135">
    <property type="entry name" value="UBQ-conjugating_enzyme/RWD"/>
</dbReference>
<dbReference type="SUPFAM" id="SSF57850">
    <property type="entry name" value="RING/U-box"/>
    <property type="match status" value="1"/>
</dbReference>
<dbReference type="RefSeq" id="XP_015593407.1">
    <property type="nucleotide sequence ID" value="XM_015737921.2"/>
</dbReference>
<name>A0AAJ7RG17_CEPCN</name>
<keyword evidence="1" id="KW-0479">Metal-binding</keyword>
<dbReference type="InterPro" id="IPR013083">
    <property type="entry name" value="Znf_RING/FYVE/PHD"/>
</dbReference>
<evidence type="ECO:0000313" key="9">
    <source>
        <dbReference type="RefSeq" id="XP_015593407.1"/>
    </source>
</evidence>
<evidence type="ECO:0000256" key="3">
    <source>
        <dbReference type="ARBA" id="ARBA00022833"/>
    </source>
</evidence>
<dbReference type="Proteomes" id="UP000694920">
    <property type="component" value="Unplaced"/>
</dbReference>
<dbReference type="RefSeq" id="XP_015593408.1">
    <property type="nucleotide sequence ID" value="XM_015737922.2"/>
</dbReference>
<dbReference type="Pfam" id="PF05773">
    <property type="entry name" value="RWD"/>
    <property type="match status" value="1"/>
</dbReference>
<evidence type="ECO:0000259" key="5">
    <source>
        <dbReference type="PROSITE" id="PS50089"/>
    </source>
</evidence>
<dbReference type="PROSITE" id="PS50908">
    <property type="entry name" value="RWD"/>
    <property type="match status" value="1"/>
</dbReference>
<evidence type="ECO:0000313" key="10">
    <source>
        <dbReference type="RefSeq" id="XP_015593408.1"/>
    </source>
</evidence>
<evidence type="ECO:0000313" key="7">
    <source>
        <dbReference type="Proteomes" id="UP000694920"/>
    </source>
</evidence>
<dbReference type="GeneID" id="107266905"/>
<evidence type="ECO:0000256" key="4">
    <source>
        <dbReference type="PROSITE-ProRule" id="PRU00175"/>
    </source>
</evidence>
<keyword evidence="7" id="KW-1185">Reference proteome</keyword>
<evidence type="ECO:0000259" key="6">
    <source>
        <dbReference type="PROSITE" id="PS50908"/>
    </source>
</evidence>
<protein>
    <submittedName>
        <fullName evidence="8 9">Uncharacterized protein LOC107266905</fullName>
    </submittedName>
</protein>
<dbReference type="InterPro" id="IPR001841">
    <property type="entry name" value="Znf_RING"/>
</dbReference>
<dbReference type="Pfam" id="PF00097">
    <property type="entry name" value="zf-C3HC4"/>
    <property type="match status" value="1"/>
</dbReference>
<dbReference type="InterPro" id="IPR018957">
    <property type="entry name" value="Znf_C3HC4_RING-type"/>
</dbReference>
<dbReference type="SUPFAM" id="SSF54495">
    <property type="entry name" value="UBC-like"/>
    <property type="match status" value="1"/>
</dbReference>
<dbReference type="PROSITE" id="PS50089">
    <property type="entry name" value="ZF_RING_2"/>
    <property type="match status" value="1"/>
</dbReference>
<evidence type="ECO:0000313" key="11">
    <source>
        <dbReference type="RefSeq" id="XP_024939736.1"/>
    </source>
</evidence>
<reference evidence="8 9" key="1">
    <citation type="submission" date="2025-04" db="UniProtKB">
        <authorList>
            <consortium name="RefSeq"/>
        </authorList>
    </citation>
    <scope>IDENTIFICATION</scope>
</reference>
<dbReference type="Gene3D" id="3.30.40.10">
    <property type="entry name" value="Zinc/RING finger domain, C3HC4 (zinc finger)"/>
    <property type="match status" value="1"/>
</dbReference>
<sequence length="326" mass="37461">MGFINDELQEVSKLCQNVIDGSRLVCCVQSMVRVEITKTQFKKIIVCIQFPQDYPKVPLLIELKSKTLSEKLLNRLTSVCEKECENLLGKAQILPVLKFISNFIEENSLVCCYDEIASLKKLLLENDELKLKQKTSMIYLKAQQGSYYLKTKIVVPDNYPERCVGLEDTDSNFPAAIVRYILGKGKELGRQCVEPPIKEKARATLFQPSPSLNIVASFLVRSVKMLPMERCQLCRKLCLPEKPEEAVIDENADLHVERLYCGHLFHLQCLITYMKTPPFHGGKKCPSCGQRVYHDKWRLSERLAEERWAHQQARARELAEVADFFE</sequence>
<dbReference type="RefSeq" id="XP_015593406.1">
    <property type="nucleotide sequence ID" value="XM_015737920.2"/>
</dbReference>
<evidence type="ECO:0000256" key="2">
    <source>
        <dbReference type="ARBA" id="ARBA00022771"/>
    </source>
</evidence>